<evidence type="ECO:0000313" key="1">
    <source>
        <dbReference type="EMBL" id="KAA5614610.1"/>
    </source>
</evidence>
<reference evidence="1 2" key="1">
    <citation type="submission" date="2019-09" db="EMBL/GenBank/DDBJ databases">
        <title>Genome sequence of Rhodovastum atsumiense, a diverse member of the Acetobacteraceae family of non-sulfur purple photosynthetic bacteria.</title>
        <authorList>
            <person name="Meyer T."/>
            <person name="Kyndt J."/>
        </authorList>
    </citation>
    <scope>NUCLEOTIDE SEQUENCE [LARGE SCALE GENOMIC DNA]</scope>
    <source>
        <strain evidence="1 2">DSM 21279</strain>
    </source>
</reference>
<comment type="caution">
    <text evidence="1">The sequence shown here is derived from an EMBL/GenBank/DDBJ whole genome shotgun (WGS) entry which is preliminary data.</text>
</comment>
<dbReference type="GO" id="GO:0032259">
    <property type="term" value="P:methylation"/>
    <property type="evidence" value="ECO:0007669"/>
    <property type="project" value="UniProtKB-KW"/>
</dbReference>
<organism evidence="1 2">
    <name type="scientific">Rhodovastum atsumiense</name>
    <dbReference type="NCBI Taxonomy" id="504468"/>
    <lineage>
        <taxon>Bacteria</taxon>
        <taxon>Pseudomonadati</taxon>
        <taxon>Pseudomonadota</taxon>
        <taxon>Alphaproteobacteria</taxon>
        <taxon>Acetobacterales</taxon>
        <taxon>Acetobacteraceae</taxon>
        <taxon>Rhodovastum</taxon>
    </lineage>
</organism>
<dbReference type="EC" id="2.1.1.-" evidence="1"/>
<sequence length="307" mass="34223">MNPGISEVAPVHSPMAARVANHSWTLLRFRIGAACVRRLSRTRGGLSLIRHLRQRRLTAPLYRALVGHHQVFASLHEASAAVAPYANQGHHNPANAELHLNLSQTARPSDYPALFHLRALLPALHRVFDLGGNVGNLFYCYSKYLELPQELEWQVHDLPSNLLRGAALAKECHAHRLRFSETWMDASGADLLLASGSLHYFEHPLPEMVAELPVRPRHILINRTPLTDGPPVAAVQEAGAFRVACMLYNRQTLIRDFKRLGYEMVDRWQVPELSLDIPGYPEHSVRAYSGFFLTHRDGSAIAGGSGP</sequence>
<dbReference type="Proteomes" id="UP000325255">
    <property type="component" value="Unassembled WGS sequence"/>
</dbReference>
<dbReference type="EMBL" id="VWPK01000001">
    <property type="protein sequence ID" value="KAA5614610.1"/>
    <property type="molecule type" value="Genomic_DNA"/>
</dbReference>
<evidence type="ECO:0000313" key="2">
    <source>
        <dbReference type="Proteomes" id="UP000325255"/>
    </source>
</evidence>
<accession>A0A5M6J1Y1</accession>
<proteinExistence type="predicted"/>
<gene>
    <name evidence="1" type="ORF">F1189_00315</name>
</gene>
<dbReference type="InterPro" id="IPR027612">
    <property type="entry name" value="Put_MTase_LIC12133"/>
</dbReference>
<keyword evidence="1" id="KW-0808">Transferase</keyword>
<protein>
    <submittedName>
        <fullName evidence="1">Methyltransferase, TIGR04325 family</fullName>
        <ecNumber evidence="1">2.1.1.-</ecNumber>
    </submittedName>
</protein>
<dbReference type="GO" id="GO:0008168">
    <property type="term" value="F:methyltransferase activity"/>
    <property type="evidence" value="ECO:0007669"/>
    <property type="project" value="UniProtKB-KW"/>
</dbReference>
<name>A0A5M6J1Y1_9PROT</name>
<keyword evidence="2" id="KW-1185">Reference proteome</keyword>
<dbReference type="OrthoDB" id="118271at2"/>
<dbReference type="AlphaFoldDB" id="A0A5M6J1Y1"/>
<keyword evidence="1" id="KW-0489">Methyltransferase</keyword>
<dbReference type="NCBIfam" id="TIGR04325">
    <property type="entry name" value="MTase_LIC12133"/>
    <property type="match status" value="1"/>
</dbReference>